<dbReference type="InterPro" id="IPR003828">
    <property type="entry name" value="QueH"/>
</dbReference>
<evidence type="ECO:0000256" key="12">
    <source>
        <dbReference type="ARBA" id="ARBA00023014"/>
    </source>
</evidence>
<evidence type="ECO:0000256" key="4">
    <source>
        <dbReference type="ARBA" id="ARBA00012622"/>
    </source>
</evidence>
<reference evidence="18" key="1">
    <citation type="submission" date="2020-10" db="EMBL/GenBank/DDBJ databases">
        <authorList>
            <person name="Gilroy R."/>
        </authorList>
    </citation>
    <scope>NUCLEOTIDE SEQUENCE</scope>
    <source>
        <strain evidence="18">10532</strain>
    </source>
</reference>
<name>A0A9D9HMK1_9SPIR</name>
<feature type="disulfide bond" description="Redox-active" evidence="17">
    <location>
        <begin position="213"/>
        <end position="215"/>
    </location>
</feature>
<evidence type="ECO:0000256" key="10">
    <source>
        <dbReference type="ARBA" id="ARBA00023002"/>
    </source>
</evidence>
<keyword evidence="13 17" id="KW-1015">Disulfide bond</keyword>
<evidence type="ECO:0000313" key="18">
    <source>
        <dbReference type="EMBL" id="MBO8456609.1"/>
    </source>
</evidence>
<comment type="caution">
    <text evidence="18">The sequence shown here is derived from an EMBL/GenBank/DDBJ whole genome shotgun (WGS) entry which is preliminary data.</text>
</comment>
<evidence type="ECO:0000256" key="1">
    <source>
        <dbReference type="ARBA" id="ARBA00002268"/>
    </source>
</evidence>
<proteinExistence type="inferred from homology"/>
<protein>
    <recommendedName>
        <fullName evidence="5 17">Epoxyqueuosine reductase QueH</fullName>
        <ecNumber evidence="4 17">1.17.99.6</ecNumber>
    </recommendedName>
    <alternativeName>
        <fullName evidence="15 17">Queuosine biosynthesis protein QueH</fullName>
    </alternativeName>
</protein>
<accession>A0A9D9HMK1</accession>
<dbReference type="GO" id="GO:0008616">
    <property type="term" value="P:tRNA queuosine(34) biosynthetic process"/>
    <property type="evidence" value="ECO:0007669"/>
    <property type="project" value="UniProtKB-UniRule"/>
</dbReference>
<reference evidence="18" key="2">
    <citation type="journal article" date="2021" name="PeerJ">
        <title>Extensive microbial diversity within the chicken gut microbiome revealed by metagenomics and culture.</title>
        <authorList>
            <person name="Gilroy R."/>
            <person name="Ravi A."/>
            <person name="Getino M."/>
            <person name="Pursley I."/>
            <person name="Horton D.L."/>
            <person name="Alikhan N.F."/>
            <person name="Baker D."/>
            <person name="Gharbi K."/>
            <person name="Hall N."/>
            <person name="Watson M."/>
            <person name="Adriaenssens E.M."/>
            <person name="Foster-Nyarko E."/>
            <person name="Jarju S."/>
            <person name="Secka A."/>
            <person name="Antonio M."/>
            <person name="Oren A."/>
            <person name="Chaudhuri R.R."/>
            <person name="La Ragione R."/>
            <person name="Hildebrand F."/>
            <person name="Pallen M.J."/>
        </authorList>
    </citation>
    <scope>NUCLEOTIDE SEQUENCE</scope>
    <source>
        <strain evidence="18">10532</strain>
    </source>
</reference>
<comment type="function">
    <text evidence="1 17">Catalyzes the conversion of epoxyqueuosine (oQ) to queuosine (Q), which is a hypermodified base found in the wobble positions of tRNA(Asp), tRNA(Asn), tRNA(His) and tRNA(Tyr).</text>
</comment>
<dbReference type="GO" id="GO:0052693">
    <property type="term" value="F:epoxyqueuosine reductase activity"/>
    <property type="evidence" value="ECO:0007669"/>
    <property type="project" value="UniProtKB-UniRule"/>
</dbReference>
<feature type="binding site" evidence="17">
    <location>
        <position position="37"/>
    </location>
    <ligand>
        <name>[4Fe-4S] cluster</name>
        <dbReference type="ChEBI" id="CHEBI:49883"/>
    </ligand>
</feature>
<dbReference type="GO" id="GO:0046872">
    <property type="term" value="F:metal ion binding"/>
    <property type="evidence" value="ECO:0007669"/>
    <property type="project" value="UniProtKB-KW"/>
</dbReference>
<evidence type="ECO:0000256" key="3">
    <source>
        <dbReference type="ARBA" id="ARBA00008207"/>
    </source>
</evidence>
<evidence type="ECO:0000256" key="14">
    <source>
        <dbReference type="ARBA" id="ARBA00023284"/>
    </source>
</evidence>
<keyword evidence="9 17" id="KW-0671">Queuosine biosynthesis</keyword>
<dbReference type="HAMAP" id="MF_02089">
    <property type="entry name" value="QueH"/>
    <property type="match status" value="1"/>
</dbReference>
<evidence type="ECO:0000256" key="5">
    <source>
        <dbReference type="ARBA" id="ARBA00016895"/>
    </source>
</evidence>
<keyword evidence="10 17" id="KW-0560">Oxidoreductase</keyword>
<comment type="catalytic activity">
    <reaction evidence="16 17">
        <text>epoxyqueuosine(34) in tRNA + AH2 = queuosine(34) in tRNA + A + H2O</text>
        <dbReference type="Rhea" id="RHEA:32159"/>
        <dbReference type="Rhea" id="RHEA-COMP:18571"/>
        <dbReference type="Rhea" id="RHEA-COMP:18582"/>
        <dbReference type="ChEBI" id="CHEBI:13193"/>
        <dbReference type="ChEBI" id="CHEBI:15377"/>
        <dbReference type="ChEBI" id="CHEBI:17499"/>
        <dbReference type="ChEBI" id="CHEBI:194431"/>
        <dbReference type="ChEBI" id="CHEBI:194443"/>
        <dbReference type="EC" id="1.17.99.6"/>
    </reaction>
</comment>
<evidence type="ECO:0000313" key="19">
    <source>
        <dbReference type="Proteomes" id="UP000823638"/>
    </source>
</evidence>
<evidence type="ECO:0000256" key="16">
    <source>
        <dbReference type="ARBA" id="ARBA00047415"/>
    </source>
</evidence>
<keyword evidence="8 17" id="KW-0479">Metal-binding</keyword>
<evidence type="ECO:0000256" key="2">
    <source>
        <dbReference type="ARBA" id="ARBA00004691"/>
    </source>
</evidence>
<dbReference type="AlphaFoldDB" id="A0A9D9HMK1"/>
<keyword evidence="14 17" id="KW-0676">Redox-active center</keyword>
<evidence type="ECO:0000256" key="6">
    <source>
        <dbReference type="ARBA" id="ARBA00022485"/>
    </source>
</evidence>
<keyword evidence="11 17" id="KW-0408">Iron</keyword>
<comment type="similarity">
    <text evidence="3 17">Belongs to the QueH family.</text>
</comment>
<evidence type="ECO:0000256" key="11">
    <source>
        <dbReference type="ARBA" id="ARBA00023004"/>
    </source>
</evidence>
<evidence type="ECO:0000256" key="7">
    <source>
        <dbReference type="ARBA" id="ARBA00022694"/>
    </source>
</evidence>
<feature type="binding site" evidence="17">
    <location>
        <position position="38"/>
    </location>
    <ligand>
        <name>[4Fe-4S] cluster</name>
        <dbReference type="ChEBI" id="CHEBI:49883"/>
    </ligand>
</feature>
<dbReference type="PANTHER" id="PTHR36701">
    <property type="entry name" value="EPOXYQUEUOSINE REDUCTASE QUEH"/>
    <property type="match status" value="1"/>
</dbReference>
<evidence type="ECO:0000256" key="15">
    <source>
        <dbReference type="ARBA" id="ARBA00031446"/>
    </source>
</evidence>
<keyword evidence="12 17" id="KW-0411">Iron-sulfur</keyword>
<evidence type="ECO:0000256" key="13">
    <source>
        <dbReference type="ARBA" id="ARBA00023157"/>
    </source>
</evidence>
<dbReference type="GO" id="GO:0051539">
    <property type="term" value="F:4 iron, 4 sulfur cluster binding"/>
    <property type="evidence" value="ECO:0007669"/>
    <property type="project" value="UniProtKB-UniRule"/>
</dbReference>
<dbReference type="EC" id="1.17.99.6" evidence="4 17"/>
<feature type="binding site" evidence="17">
    <location>
        <position position="129"/>
    </location>
    <ligand>
        <name>[4Fe-4S] cluster</name>
        <dbReference type="ChEBI" id="CHEBI:49883"/>
    </ligand>
</feature>
<comment type="pathway">
    <text evidence="2 17">tRNA modification; tRNA-queuosine biosynthesis.</text>
</comment>
<evidence type="ECO:0000256" key="8">
    <source>
        <dbReference type="ARBA" id="ARBA00022723"/>
    </source>
</evidence>
<keyword evidence="7 17" id="KW-0819">tRNA processing</keyword>
<evidence type="ECO:0000256" key="9">
    <source>
        <dbReference type="ARBA" id="ARBA00022785"/>
    </source>
</evidence>
<dbReference type="Proteomes" id="UP000823638">
    <property type="component" value="Unassembled WGS sequence"/>
</dbReference>
<sequence>MEEIILGLEKGASLGDGLGVAAPGSGGEKPWLLLQTCCAPCSTTCIERLFPYFKICVFFYNPNIYPFGEYSKRLDAMKRFIELFSRDNCLSDEELYLEAFDYREGEFEEKISLGDSPGLALLPERGERCRRCYSFRLEGAFAFASEKGFDYVCSTLTLSPYKNSLWVNEIGYGLEASGAFGVKYLPSDFKKKNGYLRSIELCKKYSLYRQDYCGCRYGLENSRKE</sequence>
<keyword evidence="6 17" id="KW-0004">4Fe-4S</keyword>
<gene>
    <name evidence="17" type="primary">queH</name>
    <name evidence="18" type="ORF">IAA81_00080</name>
</gene>
<evidence type="ECO:0000256" key="17">
    <source>
        <dbReference type="HAMAP-Rule" id="MF_02089"/>
    </source>
</evidence>
<feature type="binding site" evidence="17">
    <location>
        <position position="132"/>
    </location>
    <ligand>
        <name>[4Fe-4S] cluster</name>
        <dbReference type="ChEBI" id="CHEBI:49883"/>
    </ligand>
</feature>
<organism evidence="18 19">
    <name type="scientific">Candidatus Gallitreponema excrementavium</name>
    <dbReference type="NCBI Taxonomy" id="2840840"/>
    <lineage>
        <taxon>Bacteria</taxon>
        <taxon>Pseudomonadati</taxon>
        <taxon>Spirochaetota</taxon>
        <taxon>Spirochaetia</taxon>
        <taxon>Spirochaetales</taxon>
        <taxon>Candidatus Gallitreponema</taxon>
    </lineage>
</organism>
<dbReference type="PANTHER" id="PTHR36701:SF1">
    <property type="entry name" value="EPOXYQUEUOSINE REDUCTASE QUEH"/>
    <property type="match status" value="1"/>
</dbReference>
<dbReference type="Pfam" id="PF02677">
    <property type="entry name" value="QueH"/>
    <property type="match status" value="1"/>
</dbReference>
<dbReference type="EMBL" id="JADIMM010000001">
    <property type="protein sequence ID" value="MBO8456609.1"/>
    <property type="molecule type" value="Genomic_DNA"/>
</dbReference>